<dbReference type="AlphaFoldDB" id="A0A0A8YUD4"/>
<accession>A0A0A8YUD4</accession>
<name>A0A0A8YUD4_ARUDO</name>
<proteinExistence type="predicted"/>
<evidence type="ECO:0000313" key="2">
    <source>
        <dbReference type="EMBL" id="JAD30729.1"/>
    </source>
</evidence>
<dbReference type="EMBL" id="GBRH01267166">
    <property type="protein sequence ID" value="JAD30729.1"/>
    <property type="molecule type" value="Transcribed_RNA"/>
</dbReference>
<reference evidence="2" key="1">
    <citation type="submission" date="2014-09" db="EMBL/GenBank/DDBJ databases">
        <authorList>
            <person name="Magalhaes I.L.F."/>
            <person name="Oliveira U."/>
            <person name="Santos F.R."/>
            <person name="Vidigal T.H.D.A."/>
            <person name="Brescovit A.D."/>
            <person name="Santos A.J."/>
        </authorList>
    </citation>
    <scope>NUCLEOTIDE SEQUENCE</scope>
    <source>
        <tissue evidence="2">Shoot tissue taken approximately 20 cm above the soil surface</tissue>
    </source>
</reference>
<protein>
    <submittedName>
        <fullName evidence="2">Uncharacterized protein</fullName>
    </submittedName>
</protein>
<organism evidence="2">
    <name type="scientific">Arundo donax</name>
    <name type="common">Giant reed</name>
    <name type="synonym">Donax arundinaceus</name>
    <dbReference type="NCBI Taxonomy" id="35708"/>
    <lineage>
        <taxon>Eukaryota</taxon>
        <taxon>Viridiplantae</taxon>
        <taxon>Streptophyta</taxon>
        <taxon>Embryophyta</taxon>
        <taxon>Tracheophyta</taxon>
        <taxon>Spermatophyta</taxon>
        <taxon>Magnoliopsida</taxon>
        <taxon>Liliopsida</taxon>
        <taxon>Poales</taxon>
        <taxon>Poaceae</taxon>
        <taxon>PACMAD clade</taxon>
        <taxon>Arundinoideae</taxon>
        <taxon>Arundineae</taxon>
        <taxon>Arundo</taxon>
    </lineage>
</organism>
<feature type="region of interest" description="Disordered" evidence="1">
    <location>
        <begin position="1"/>
        <end position="40"/>
    </location>
</feature>
<reference evidence="2" key="2">
    <citation type="journal article" date="2015" name="Data Brief">
        <title>Shoot transcriptome of the giant reed, Arundo donax.</title>
        <authorList>
            <person name="Barrero R.A."/>
            <person name="Guerrero F.D."/>
            <person name="Moolhuijzen P."/>
            <person name="Goolsby J.A."/>
            <person name="Tidwell J."/>
            <person name="Bellgard S.E."/>
            <person name="Bellgard M.I."/>
        </authorList>
    </citation>
    <scope>NUCLEOTIDE SEQUENCE</scope>
    <source>
        <tissue evidence="2">Shoot tissue taken approximately 20 cm above the soil surface</tissue>
    </source>
</reference>
<sequence>MVARRQADSHHAVECEVEEREVHEEEVPEEFGSRPFEPDH</sequence>
<feature type="compositionally biased region" description="Basic and acidic residues" evidence="1">
    <location>
        <begin position="1"/>
        <end position="25"/>
    </location>
</feature>
<evidence type="ECO:0000256" key="1">
    <source>
        <dbReference type="SAM" id="MobiDB-lite"/>
    </source>
</evidence>